<evidence type="ECO:0000259" key="9">
    <source>
        <dbReference type="Pfam" id="PF02687"/>
    </source>
</evidence>
<feature type="domain" description="MacB-like periplasmic core" evidence="10">
    <location>
        <begin position="26"/>
        <end position="197"/>
    </location>
</feature>
<accession>A0ABN1H8G5</accession>
<dbReference type="Proteomes" id="UP001500957">
    <property type="component" value="Unassembled WGS sequence"/>
</dbReference>
<evidence type="ECO:0000259" key="10">
    <source>
        <dbReference type="Pfam" id="PF12704"/>
    </source>
</evidence>
<keyword evidence="12" id="KW-1185">Reference proteome</keyword>
<evidence type="ECO:0000256" key="3">
    <source>
        <dbReference type="ARBA" id="ARBA00022475"/>
    </source>
</evidence>
<comment type="subcellular location">
    <subcellularLocation>
        <location evidence="1">Cell membrane</location>
        <topology evidence="1">Multi-pass membrane protein</topology>
    </subcellularLocation>
</comment>
<evidence type="ECO:0000313" key="11">
    <source>
        <dbReference type="EMBL" id="GAA0633010.1"/>
    </source>
</evidence>
<dbReference type="PANTHER" id="PTHR43738">
    <property type="entry name" value="ABC TRANSPORTER, MEMBRANE PROTEIN"/>
    <property type="match status" value="1"/>
</dbReference>
<gene>
    <name evidence="11" type="ORF">GCM10009547_41130</name>
</gene>
<dbReference type="InterPro" id="IPR003838">
    <property type="entry name" value="ABC3_permease_C"/>
</dbReference>
<organism evidence="11 12">
    <name type="scientific">Sporichthya brevicatena</name>
    <dbReference type="NCBI Taxonomy" id="171442"/>
    <lineage>
        <taxon>Bacteria</taxon>
        <taxon>Bacillati</taxon>
        <taxon>Actinomycetota</taxon>
        <taxon>Actinomycetes</taxon>
        <taxon>Sporichthyales</taxon>
        <taxon>Sporichthyaceae</taxon>
        <taxon>Sporichthya</taxon>
    </lineage>
</organism>
<reference evidence="11 12" key="1">
    <citation type="journal article" date="2019" name="Int. J. Syst. Evol. Microbiol.">
        <title>The Global Catalogue of Microorganisms (GCM) 10K type strain sequencing project: providing services to taxonomists for standard genome sequencing and annotation.</title>
        <authorList>
            <consortium name="The Broad Institute Genomics Platform"/>
            <consortium name="The Broad Institute Genome Sequencing Center for Infectious Disease"/>
            <person name="Wu L."/>
            <person name="Ma J."/>
        </authorList>
    </citation>
    <scope>NUCLEOTIDE SEQUENCE [LARGE SCALE GENOMIC DNA]</scope>
    <source>
        <strain evidence="11 12">JCM 10671</strain>
    </source>
</reference>
<evidence type="ECO:0000256" key="4">
    <source>
        <dbReference type="ARBA" id="ARBA00022692"/>
    </source>
</evidence>
<feature type="transmembrane region" description="Helical" evidence="8">
    <location>
        <begin position="266"/>
        <end position="295"/>
    </location>
</feature>
<protein>
    <submittedName>
        <fullName evidence="11">ABC transporter permease</fullName>
    </submittedName>
</protein>
<dbReference type="RefSeq" id="WP_344608275.1">
    <property type="nucleotide sequence ID" value="NZ_BAAAHE010000044.1"/>
</dbReference>
<keyword evidence="4 8" id="KW-0812">Transmembrane</keyword>
<feature type="transmembrane region" description="Helical" evidence="8">
    <location>
        <begin position="315"/>
        <end position="334"/>
    </location>
</feature>
<feature type="transmembrane region" description="Helical" evidence="8">
    <location>
        <begin position="236"/>
        <end position="254"/>
    </location>
</feature>
<proteinExistence type="inferred from homology"/>
<evidence type="ECO:0000256" key="8">
    <source>
        <dbReference type="SAM" id="Phobius"/>
    </source>
</evidence>
<dbReference type="InterPro" id="IPR025857">
    <property type="entry name" value="MacB_PCD"/>
</dbReference>
<dbReference type="Pfam" id="PF02687">
    <property type="entry name" value="FtsX"/>
    <property type="match status" value="1"/>
</dbReference>
<keyword evidence="6 8" id="KW-0472">Membrane</keyword>
<keyword evidence="5 8" id="KW-1133">Transmembrane helix</keyword>
<evidence type="ECO:0000256" key="6">
    <source>
        <dbReference type="ARBA" id="ARBA00023136"/>
    </source>
</evidence>
<comment type="caution">
    <text evidence="11">The sequence shown here is derived from an EMBL/GenBank/DDBJ whole genome shotgun (WGS) entry which is preliminary data.</text>
</comment>
<feature type="domain" description="ABC3 transporter permease C-terminal" evidence="9">
    <location>
        <begin position="236"/>
        <end position="341"/>
    </location>
</feature>
<evidence type="ECO:0000256" key="5">
    <source>
        <dbReference type="ARBA" id="ARBA00022989"/>
    </source>
</evidence>
<evidence type="ECO:0000256" key="1">
    <source>
        <dbReference type="ARBA" id="ARBA00004651"/>
    </source>
</evidence>
<dbReference type="InterPro" id="IPR051125">
    <property type="entry name" value="ABC-4/HrtB_transporter"/>
</dbReference>
<evidence type="ECO:0000256" key="2">
    <source>
        <dbReference type="ARBA" id="ARBA00022448"/>
    </source>
</evidence>
<dbReference type="PANTHER" id="PTHR43738:SF1">
    <property type="entry name" value="HEMIN TRANSPORT SYSTEM PERMEASE PROTEIN HRTB-RELATED"/>
    <property type="match status" value="1"/>
</dbReference>
<keyword evidence="3" id="KW-1003">Cell membrane</keyword>
<name>A0ABN1H8G5_9ACTN</name>
<dbReference type="Pfam" id="PF12704">
    <property type="entry name" value="MacB_PCD"/>
    <property type="match status" value="1"/>
</dbReference>
<evidence type="ECO:0000256" key="7">
    <source>
        <dbReference type="ARBA" id="ARBA00038076"/>
    </source>
</evidence>
<comment type="similarity">
    <text evidence="7">Belongs to the ABC-4 integral membrane protein family.</text>
</comment>
<evidence type="ECO:0000313" key="12">
    <source>
        <dbReference type="Proteomes" id="UP001500957"/>
    </source>
</evidence>
<sequence>MWLIPLRDLQWRHRRFVLGAVATAVVLTLTLLLGGVGSALRGEADRAVQAVGADAWLVREGASGPFHTLAAMPDTVVDQVARAPGVASADPFVAASATTGGARTVDVTVIGYRPGGLGPPVPTAGRQPSRPNEALVDRSTGYAVGDTVSLSGINFTVVGQVEHMTMRGGVGNVYLNIRDAQSVLFKGNRFVTAVVVKGVPEVPAALGLRVLDTVDARSDALRPVDRQLDATHALRLLLWAAAILVVGATVHLAAAERTQDLAVLKVLGATTSTLAAGLALQAVVISLVAAAAAVLTAPLFAPALPLPTHFSMGSTIGLFAIAAVIGMLAGLAGLSRAARVEAIEALDA</sequence>
<keyword evidence="2" id="KW-0813">Transport</keyword>
<dbReference type="EMBL" id="BAAAHE010000044">
    <property type="protein sequence ID" value="GAA0633010.1"/>
    <property type="molecule type" value="Genomic_DNA"/>
</dbReference>